<comment type="subcellular location">
    <subcellularLocation>
        <location evidence="1">Cytoplasm</location>
        <location evidence="1">Cytoskeleton</location>
    </subcellularLocation>
</comment>
<reference evidence="15" key="2">
    <citation type="submission" date="2025-08" db="UniProtKB">
        <authorList>
            <consortium name="Ensembl"/>
        </authorList>
    </citation>
    <scope>IDENTIFICATION</scope>
    <source>
        <strain evidence="15">2N</strain>
    </source>
</reference>
<dbReference type="VEuPathDB" id="HostDB:ENSCPOG00000025758"/>
<reference evidence="16" key="1">
    <citation type="journal article" date="2011" name="Nature">
        <title>A high-resolution map of human evolutionary constraint using 29 mammals.</title>
        <authorList>
            <person name="Lindblad-Toh K."/>
            <person name="Garber M."/>
            <person name="Zuk O."/>
            <person name="Lin M.F."/>
            <person name="Parker B.J."/>
            <person name="Washietl S."/>
            <person name="Kheradpour P."/>
            <person name="Ernst J."/>
            <person name="Jordan G."/>
            <person name="Mauceli E."/>
            <person name="Ward L.D."/>
            <person name="Lowe C.B."/>
            <person name="Holloway A.K."/>
            <person name="Clamp M."/>
            <person name="Gnerre S."/>
            <person name="Alfoldi J."/>
            <person name="Beal K."/>
            <person name="Chang J."/>
            <person name="Clawson H."/>
            <person name="Cuff J."/>
            <person name="Di Palma F."/>
            <person name="Fitzgerald S."/>
            <person name="Flicek P."/>
            <person name="Guttman M."/>
            <person name="Hubisz M.J."/>
            <person name="Jaffe D.B."/>
            <person name="Jungreis I."/>
            <person name="Kent W.J."/>
            <person name="Kostka D."/>
            <person name="Lara M."/>
            <person name="Martins A.L."/>
            <person name="Massingham T."/>
            <person name="Moltke I."/>
            <person name="Raney B.J."/>
            <person name="Rasmussen M.D."/>
            <person name="Robinson J."/>
            <person name="Stark A."/>
            <person name="Vilella A.J."/>
            <person name="Wen J."/>
            <person name="Xie X."/>
            <person name="Zody M.C."/>
            <person name="Baldwin J."/>
            <person name="Bloom T."/>
            <person name="Chin C.W."/>
            <person name="Heiman D."/>
            <person name="Nicol R."/>
            <person name="Nusbaum C."/>
            <person name="Young S."/>
            <person name="Wilkinson J."/>
            <person name="Worley K.C."/>
            <person name="Kovar C.L."/>
            <person name="Muzny D.M."/>
            <person name="Gibbs R.A."/>
            <person name="Cree A."/>
            <person name="Dihn H.H."/>
            <person name="Fowler G."/>
            <person name="Jhangiani S."/>
            <person name="Joshi V."/>
            <person name="Lee S."/>
            <person name="Lewis L.R."/>
            <person name="Nazareth L.V."/>
            <person name="Okwuonu G."/>
            <person name="Santibanez J."/>
            <person name="Warren W.C."/>
            <person name="Mardis E.R."/>
            <person name="Weinstock G.M."/>
            <person name="Wilson R.K."/>
            <person name="Delehaunty K."/>
            <person name="Dooling D."/>
            <person name="Fronik C."/>
            <person name="Fulton L."/>
            <person name="Fulton B."/>
            <person name="Graves T."/>
            <person name="Minx P."/>
            <person name="Sodergren E."/>
            <person name="Birney E."/>
            <person name="Margulies E.H."/>
            <person name="Herrero J."/>
            <person name="Green E.D."/>
            <person name="Haussler D."/>
            <person name="Siepel A."/>
            <person name="Goldman N."/>
            <person name="Pollard K.S."/>
            <person name="Pedersen J.S."/>
            <person name="Lander E.S."/>
            <person name="Kellis M."/>
        </authorList>
    </citation>
    <scope>NUCLEOTIDE SEQUENCE [LARGE SCALE GENOMIC DNA]</scope>
    <source>
        <strain evidence="16">2N</strain>
    </source>
</reference>
<dbReference type="GO" id="GO:0008017">
    <property type="term" value="F:microtubule binding"/>
    <property type="evidence" value="ECO:0007669"/>
    <property type="project" value="InterPro"/>
</dbReference>
<name>A0A286X913_CAVPO</name>
<dbReference type="PANTHER" id="PTHR47969">
    <property type="entry name" value="CHROMOSOME-ASSOCIATED KINESIN KIF4A-RELATED"/>
    <property type="match status" value="1"/>
</dbReference>
<evidence type="ECO:0000259" key="14">
    <source>
        <dbReference type="PROSITE" id="PS50067"/>
    </source>
</evidence>
<evidence type="ECO:0000313" key="16">
    <source>
        <dbReference type="Proteomes" id="UP000005447"/>
    </source>
</evidence>
<dbReference type="PROSITE" id="PS00411">
    <property type="entry name" value="KINESIN_MOTOR_1"/>
    <property type="match status" value="1"/>
</dbReference>
<dbReference type="PROSITE" id="PS50067">
    <property type="entry name" value="KINESIN_MOTOR_2"/>
    <property type="match status" value="1"/>
</dbReference>
<keyword evidence="7 11" id="KW-0505">Motor protein</keyword>
<keyword evidence="8" id="KW-0206">Cytoskeleton</keyword>
<evidence type="ECO:0000256" key="7">
    <source>
        <dbReference type="ARBA" id="ARBA00023175"/>
    </source>
</evidence>
<evidence type="ECO:0000313" key="15">
    <source>
        <dbReference type="Ensembl" id="ENSCPOP00000021921.1"/>
    </source>
</evidence>
<keyword evidence="5 11" id="KW-0067">ATP-binding</keyword>
<evidence type="ECO:0000256" key="13">
    <source>
        <dbReference type="SAM" id="Coils"/>
    </source>
</evidence>
<dbReference type="Pfam" id="PF00225">
    <property type="entry name" value="Kinesin"/>
    <property type="match status" value="1"/>
</dbReference>
<proteinExistence type="inferred from homology"/>
<feature type="domain" description="Kinesin motor" evidence="14">
    <location>
        <begin position="5"/>
        <end position="335"/>
    </location>
</feature>
<dbReference type="PRINTS" id="PR00380">
    <property type="entry name" value="KINESINHEAVY"/>
</dbReference>
<evidence type="ECO:0000256" key="4">
    <source>
        <dbReference type="ARBA" id="ARBA00022741"/>
    </source>
</evidence>
<feature type="coiled-coil region" evidence="13">
    <location>
        <begin position="553"/>
        <end position="594"/>
    </location>
</feature>
<dbReference type="SMART" id="SM00129">
    <property type="entry name" value="KISc"/>
    <property type="match status" value="1"/>
</dbReference>
<dbReference type="PANTHER" id="PTHR47969:SF21">
    <property type="entry name" value="KINESIN-LIKE PROTEIN"/>
    <property type="match status" value="1"/>
</dbReference>
<dbReference type="GO" id="GO:0007018">
    <property type="term" value="P:microtubule-based movement"/>
    <property type="evidence" value="ECO:0007669"/>
    <property type="project" value="InterPro"/>
</dbReference>
<dbReference type="SUPFAM" id="SSF52540">
    <property type="entry name" value="P-loop containing nucleoside triphosphate hydrolases"/>
    <property type="match status" value="1"/>
</dbReference>
<dbReference type="FunFam" id="3.40.850.10:FF:000029">
    <property type="entry name" value="Kinesin-like protein KIF17"/>
    <property type="match status" value="1"/>
</dbReference>
<protein>
    <recommendedName>
        <fullName evidence="12">Kinesin-like protein</fullName>
    </recommendedName>
</protein>
<keyword evidence="2" id="KW-0963">Cytoplasm</keyword>
<evidence type="ECO:0000256" key="8">
    <source>
        <dbReference type="ARBA" id="ARBA00023212"/>
    </source>
</evidence>
<evidence type="ECO:0000256" key="12">
    <source>
        <dbReference type="RuleBase" id="RU000394"/>
    </source>
</evidence>
<dbReference type="InterPro" id="IPR027417">
    <property type="entry name" value="P-loop_NTPase"/>
</dbReference>
<reference evidence="15" key="3">
    <citation type="submission" date="2025-09" db="UniProtKB">
        <authorList>
            <consortium name="Ensembl"/>
        </authorList>
    </citation>
    <scope>IDENTIFICATION</scope>
    <source>
        <strain evidence="15">2N</strain>
    </source>
</reference>
<dbReference type="EMBL" id="AAKN02028725">
    <property type="status" value="NOT_ANNOTATED_CDS"/>
    <property type="molecule type" value="Genomic_DNA"/>
</dbReference>
<sequence length="691" mass="77825">MASESVKVVVRCRPMNQRERELNCQSVVTVDSARGQCFIQNPGAAEQPPKQFTFDGAYYTEHFTEQIYNEIAYPLVEGVTEGYNGTIFAYGQTGSGKSFTMQGLPDPPCQRGIIPRAFEHVFESVQCAEDTKFLVRASYLEIYNEDVHDLLGADTKQKLELKEHPEKGVYVKGLSMHTVHSVAQCERIMETGWKNRAVGYTLMNTDSSRSHSIFTISIEIYAVDERGKDHLRAGKLNLVDLAGSERQSKTGATGERLKEATKINLSLSALGNVISALVDGRCKHIPYRDSKLTRLLQDSLGGNTKTLMVACLSPADNNYDETLSTLRYANRAKNIKNKPRINEDPKDALLREYQEEIKRLRAILEQQLSPGGLSALLSSQLPLSPAQVEEKLLSSPGIQQQDVETEKQLIRELTDLLEPIDDTRSEAEVAADLLPSTEIDLAPEVAEVAEPRTWMEAEVAQPQPLLATGAQRESVDVAVLTEVPMPGVNQQQVLARLQLLEQQVVGGEQAKNKDLKEKHRRRKRYADERKKQLVAALQNSDEDVGEWVLLNVYDSIQEEVRAKSKLLEKMQRKLRAAEVEIKDLQSEFELEKIDYLATIRRQERDSMLLQQLLEQVQPLIRRDCNYSNLERIRRESTWDEDSGFWRIPEPVIVKTSLPVVPTGPQTKPARKTSATDTGELTMFITARHQAS</sequence>
<evidence type="ECO:0000256" key="11">
    <source>
        <dbReference type="PROSITE-ProRule" id="PRU00283"/>
    </source>
</evidence>
<dbReference type="InterPro" id="IPR019821">
    <property type="entry name" value="Kinesin_motor_CS"/>
</dbReference>
<evidence type="ECO:0000256" key="10">
    <source>
        <dbReference type="ARBA" id="ARBA00062719"/>
    </source>
</evidence>
<accession>A0A286X913</accession>
<dbReference type="GO" id="GO:0005874">
    <property type="term" value="C:microtubule"/>
    <property type="evidence" value="ECO:0007669"/>
    <property type="project" value="UniProtKB-KW"/>
</dbReference>
<comment type="subunit">
    <text evidence="10">Homodimer. Interacts with APBA1 (via PDZ domain); the interaction is direct and is required for association of KIF17 with the cargo that is to be transported. Interacts with IFT B complex components IFT52 and IFT57. Interacts with IFT70B. Interacts with PIWIL1. Interacts with TBATA.</text>
</comment>
<dbReference type="GO" id="GO:0003777">
    <property type="term" value="F:microtubule motor activity"/>
    <property type="evidence" value="ECO:0007669"/>
    <property type="project" value="InterPro"/>
</dbReference>
<evidence type="ECO:0000256" key="9">
    <source>
        <dbReference type="ARBA" id="ARBA00059114"/>
    </source>
</evidence>
<dbReference type="Gene3D" id="3.40.850.10">
    <property type="entry name" value="Kinesin motor domain"/>
    <property type="match status" value="1"/>
</dbReference>
<evidence type="ECO:0000256" key="2">
    <source>
        <dbReference type="ARBA" id="ARBA00022490"/>
    </source>
</evidence>
<dbReference type="InterPro" id="IPR036961">
    <property type="entry name" value="Kinesin_motor_dom_sf"/>
</dbReference>
<evidence type="ECO:0000256" key="5">
    <source>
        <dbReference type="ARBA" id="ARBA00022840"/>
    </source>
</evidence>
<dbReference type="Proteomes" id="UP000005447">
    <property type="component" value="Unassembled WGS sequence"/>
</dbReference>
<dbReference type="Bgee" id="ENSCPOG00000025758">
    <property type="expression patterns" value="Expressed in testis and 3 other cell types or tissues"/>
</dbReference>
<comment type="function">
    <text evidence="9">Dendrite-specific motor protein which, in association with the Apba1-containing complex (LIN-10-LIN-2-LIN-7 complex), transports vesicles containing N-methyl-D-aspartate (NMDA) receptor subunit NR2B along microtubules.</text>
</comment>
<keyword evidence="4 11" id="KW-0547">Nucleotide-binding</keyword>
<dbReference type="GeneTree" id="ENSGT00940000158776"/>
<evidence type="ECO:0000256" key="1">
    <source>
        <dbReference type="ARBA" id="ARBA00004245"/>
    </source>
</evidence>
<gene>
    <name evidence="15" type="primary">KIF17</name>
</gene>
<feature type="binding site" evidence="11">
    <location>
        <begin position="91"/>
        <end position="98"/>
    </location>
    <ligand>
        <name>ATP</name>
        <dbReference type="ChEBI" id="CHEBI:30616"/>
    </ligand>
</feature>
<dbReference type="GO" id="GO:0005524">
    <property type="term" value="F:ATP binding"/>
    <property type="evidence" value="ECO:0007669"/>
    <property type="project" value="UniProtKB-UniRule"/>
</dbReference>
<keyword evidence="16" id="KW-1185">Reference proteome</keyword>
<dbReference type="AlphaFoldDB" id="A0A286X913"/>
<dbReference type="InterPro" id="IPR001752">
    <property type="entry name" value="Kinesin_motor_dom"/>
</dbReference>
<keyword evidence="6 13" id="KW-0175">Coiled coil</keyword>
<comment type="similarity">
    <text evidence="11 12">Belongs to the TRAFAC class myosin-kinesin ATPase superfamily. Kinesin family.</text>
</comment>
<organism evidence="15 16">
    <name type="scientific">Cavia porcellus</name>
    <name type="common">Guinea pig</name>
    <dbReference type="NCBI Taxonomy" id="10141"/>
    <lineage>
        <taxon>Eukaryota</taxon>
        <taxon>Metazoa</taxon>
        <taxon>Chordata</taxon>
        <taxon>Craniata</taxon>
        <taxon>Vertebrata</taxon>
        <taxon>Euteleostomi</taxon>
        <taxon>Mammalia</taxon>
        <taxon>Eutheria</taxon>
        <taxon>Euarchontoglires</taxon>
        <taxon>Glires</taxon>
        <taxon>Rodentia</taxon>
        <taxon>Hystricomorpha</taxon>
        <taxon>Caviidae</taxon>
        <taxon>Cavia</taxon>
    </lineage>
</organism>
<dbReference type="Ensembl" id="ENSCPOT00000045062.1">
    <property type="protein sequence ID" value="ENSCPOP00000021921.1"/>
    <property type="gene ID" value="ENSCPOG00000025758.2"/>
</dbReference>
<evidence type="ECO:0000256" key="3">
    <source>
        <dbReference type="ARBA" id="ARBA00022701"/>
    </source>
</evidence>
<dbReference type="InterPro" id="IPR027640">
    <property type="entry name" value="Kinesin-like_fam"/>
</dbReference>
<evidence type="ECO:0000256" key="6">
    <source>
        <dbReference type="ARBA" id="ARBA00023054"/>
    </source>
</evidence>
<keyword evidence="3 12" id="KW-0493">Microtubule</keyword>